<sequence length="1139" mass="126968">MVGDLAATIRKGSSPHKPIPRMNYAGPVEQSFAQGRMWFLDQLIRGSSRYLLPFAIRLRGQLQTEALTSALNALEQRHQALRTTFETQDGVGMQVIQDYCGKELRVIDASVERNSNLSQLLRKEQTAPFDLTSEPGWRVSLLRLHDEEYILCIVMHHIISDDWSNAILRQELSRFYSAALRGQDPLSQATQLPIQYWEFAVWQKQDAQKAEHQRQLEYWTKKLTDSTPAELLSDHQRPAVPSGYAGEVQFVIEGSVFDDLREFCRNRQISMFTVLLTAFRATHYRLTGVQDANIGTPVANRDRLELEEIIGFFVNTQCLRIQVNEEDTFEGLLLQVRSTVAEALANQDVPFERLVATLSPGSRDMSRNPLVQLMFALHSQPDLDTIQLEGLKAERVPSAVSTRFDAEFHLSQGDKGLKGSVLFAADLFERETIRNMVAVFQETLRRGIEEPHIPVSSLALTDGVADLRSLGLFEIEKTEYPKESSVVDIFGEQVVACPDAIAVVDSTSQLTYSQLDKKSNKLAAWLRRRRLPAETPIGVFATRSCQGIVAFLGILKANLTYLPLDIKTPIARIETILSAAITGNKLVLLSSGVIIPNLQLPDVEMVWISDTLGHCDADELARDTEKPSSMSLAYIMFTSGSTGTPKGVMVEHRSIIRLVKGSTVASDLPQAPRVAHLNNIAFDVSVWEILVALLNKGTLICIDYLTVLDGEALANVFARQQVRVAFFPTALLKQYLADKPSALAHLELLHVGGERLDGRDAIEVRSLIPSVYNAYGPTESHVCTMYKLRNNEDYTNGVPIGRAVSNTGVYIMDSQQRLVSKGVMGELIITGDALARGYKDSALDLNRFVEVQLESDSPPVRAYRTGDLVRYRPKDFIIEAFGRMDQQIKIRGHRIELAEVEHALLNRAAVRDATVVIRKDENQTLEIVAFVLIRVDFANKGLSNGDTIKQSPFGKDVAKQPGNHNGKIEKDIRNQLKAHLPSYMIPTMIIILDQMPLNPNGKVDRTRLTQMAESVPKNTAVTRAAKPEVIKGAPKTQIVVEHVAVLSDLEAALCEEFGNVLGVEVNTTDNFFDLGGHSLLTIKLATRISRRLNLRVSIKDIFDEPVPIELANKIERMQLQSHRLQNGEVSCLVSARVPI</sequence>
<dbReference type="STRING" id="1116229.S3CRY8"/>
<dbReference type="InterPro" id="IPR006162">
    <property type="entry name" value="Ppantetheine_attach_site"/>
</dbReference>
<dbReference type="NCBIfam" id="TIGR01733">
    <property type="entry name" value="AA-adenyl-dom"/>
    <property type="match status" value="1"/>
</dbReference>
<dbReference type="InterPro" id="IPR010071">
    <property type="entry name" value="AA_adenyl_dom"/>
</dbReference>
<dbReference type="Pfam" id="PF00550">
    <property type="entry name" value="PP-binding"/>
    <property type="match status" value="1"/>
</dbReference>
<organism evidence="6 7">
    <name type="scientific">Glarea lozoyensis (strain ATCC 20868 / MF5171)</name>
    <dbReference type="NCBI Taxonomy" id="1116229"/>
    <lineage>
        <taxon>Eukaryota</taxon>
        <taxon>Fungi</taxon>
        <taxon>Dikarya</taxon>
        <taxon>Ascomycota</taxon>
        <taxon>Pezizomycotina</taxon>
        <taxon>Leotiomycetes</taxon>
        <taxon>Helotiales</taxon>
        <taxon>Helotiaceae</taxon>
        <taxon>Glarea</taxon>
    </lineage>
</organism>
<dbReference type="Gene3D" id="3.30.559.10">
    <property type="entry name" value="Chloramphenicol acetyltransferase-like domain"/>
    <property type="match status" value="1"/>
</dbReference>
<reference evidence="6 7" key="1">
    <citation type="journal article" date="2013" name="BMC Genomics">
        <title>Genomics-driven discovery of the pneumocandin biosynthetic gene cluster in the fungus Glarea lozoyensis.</title>
        <authorList>
            <person name="Chen L."/>
            <person name="Yue Q."/>
            <person name="Zhang X."/>
            <person name="Xiang M."/>
            <person name="Wang C."/>
            <person name="Li S."/>
            <person name="Che Y."/>
            <person name="Ortiz-Lopez F.J."/>
            <person name="Bills G.F."/>
            <person name="Liu X."/>
            <person name="An Z."/>
        </authorList>
    </citation>
    <scope>NUCLEOTIDE SEQUENCE [LARGE SCALE GENOMIC DNA]</scope>
    <source>
        <strain evidence="7">ATCC 20868 / MF5171</strain>
    </source>
</reference>
<dbReference type="OrthoDB" id="416786at2759"/>
<dbReference type="Gene3D" id="3.30.559.30">
    <property type="entry name" value="Nonribosomal peptide synthetase, condensation domain"/>
    <property type="match status" value="1"/>
</dbReference>
<dbReference type="CDD" id="cd19531">
    <property type="entry name" value="LCL_NRPS-like"/>
    <property type="match status" value="1"/>
</dbReference>
<keyword evidence="3" id="KW-0436">Ligase</keyword>
<dbReference type="InterPro" id="IPR029058">
    <property type="entry name" value="AB_hydrolase_fold"/>
</dbReference>
<dbReference type="AlphaFoldDB" id="S3CRY8"/>
<name>S3CRY8_GLAL2</name>
<dbReference type="GeneID" id="19468608"/>
<dbReference type="GO" id="GO:0009366">
    <property type="term" value="C:enterobactin synthetase complex"/>
    <property type="evidence" value="ECO:0007669"/>
    <property type="project" value="TreeGrafter"/>
</dbReference>
<dbReference type="PROSITE" id="PS00455">
    <property type="entry name" value="AMP_BINDING"/>
    <property type="match status" value="1"/>
</dbReference>
<keyword evidence="1" id="KW-0596">Phosphopantetheine</keyword>
<dbReference type="InterPro" id="IPR009081">
    <property type="entry name" value="PP-bd_ACP"/>
</dbReference>
<dbReference type="KEGG" id="glz:GLAREA_09560"/>
<dbReference type="PANTHER" id="PTHR45527">
    <property type="entry name" value="NONRIBOSOMAL PEPTIDE SYNTHETASE"/>
    <property type="match status" value="1"/>
</dbReference>
<dbReference type="Proteomes" id="UP000016922">
    <property type="component" value="Unassembled WGS sequence"/>
</dbReference>
<dbReference type="PROSITE" id="PS00012">
    <property type="entry name" value="PHOSPHOPANTETHEINE"/>
    <property type="match status" value="1"/>
</dbReference>
<feature type="domain" description="Carrier" evidence="5">
    <location>
        <begin position="1044"/>
        <end position="1118"/>
    </location>
</feature>
<dbReference type="SUPFAM" id="SSF56801">
    <property type="entry name" value="Acetyl-CoA synthetase-like"/>
    <property type="match status" value="1"/>
</dbReference>
<keyword evidence="7" id="KW-1185">Reference proteome</keyword>
<evidence type="ECO:0000256" key="2">
    <source>
        <dbReference type="ARBA" id="ARBA00022553"/>
    </source>
</evidence>
<dbReference type="eggNOG" id="KOG1178">
    <property type="taxonomic scope" value="Eukaryota"/>
</dbReference>
<dbReference type="PANTHER" id="PTHR45527:SF1">
    <property type="entry name" value="FATTY ACID SYNTHASE"/>
    <property type="match status" value="1"/>
</dbReference>
<protein>
    <submittedName>
        <fullName evidence="6">Acetyl-CoA synthetase-like protein</fullName>
    </submittedName>
</protein>
<evidence type="ECO:0000313" key="6">
    <source>
        <dbReference type="EMBL" id="EPE28440.1"/>
    </source>
</evidence>
<dbReference type="Pfam" id="PF13193">
    <property type="entry name" value="AMP-binding_C"/>
    <property type="match status" value="1"/>
</dbReference>
<dbReference type="SUPFAM" id="SSF52777">
    <property type="entry name" value="CoA-dependent acyltransferases"/>
    <property type="match status" value="2"/>
</dbReference>
<dbReference type="EMBL" id="KE145368">
    <property type="protein sequence ID" value="EPE28440.1"/>
    <property type="molecule type" value="Genomic_DNA"/>
</dbReference>
<evidence type="ECO:0000256" key="1">
    <source>
        <dbReference type="ARBA" id="ARBA00022450"/>
    </source>
</evidence>
<proteinExistence type="predicted"/>
<dbReference type="RefSeq" id="XP_008084348.1">
    <property type="nucleotide sequence ID" value="XM_008086157.1"/>
</dbReference>
<dbReference type="CDD" id="cd05930">
    <property type="entry name" value="A_NRPS"/>
    <property type="match status" value="1"/>
</dbReference>
<dbReference type="Gene3D" id="2.30.38.10">
    <property type="entry name" value="Luciferase, Domain 3"/>
    <property type="match status" value="1"/>
</dbReference>
<evidence type="ECO:0000256" key="4">
    <source>
        <dbReference type="SAM" id="MobiDB-lite"/>
    </source>
</evidence>
<dbReference type="GO" id="GO:0031177">
    <property type="term" value="F:phosphopantetheine binding"/>
    <property type="evidence" value="ECO:0007669"/>
    <property type="project" value="InterPro"/>
</dbReference>
<accession>S3CRY8</accession>
<dbReference type="OMA" id="YGRFHRS"/>
<evidence type="ECO:0000313" key="7">
    <source>
        <dbReference type="Proteomes" id="UP000016922"/>
    </source>
</evidence>
<dbReference type="InterPro" id="IPR020806">
    <property type="entry name" value="PKS_PP-bd"/>
</dbReference>
<dbReference type="InterPro" id="IPR025110">
    <property type="entry name" value="AMP-bd_C"/>
</dbReference>
<dbReference type="Pfam" id="PF00668">
    <property type="entry name" value="Condensation"/>
    <property type="match status" value="1"/>
</dbReference>
<dbReference type="GO" id="GO:0009239">
    <property type="term" value="P:enterobactin biosynthetic process"/>
    <property type="evidence" value="ECO:0007669"/>
    <property type="project" value="TreeGrafter"/>
</dbReference>
<feature type="region of interest" description="Disordered" evidence="4">
    <location>
        <begin position="1"/>
        <end position="22"/>
    </location>
</feature>
<dbReference type="InterPro" id="IPR036736">
    <property type="entry name" value="ACP-like_sf"/>
</dbReference>
<dbReference type="Gene3D" id="3.40.50.1820">
    <property type="entry name" value="alpha/beta hydrolase"/>
    <property type="match status" value="1"/>
</dbReference>
<dbReference type="PROSITE" id="PS50075">
    <property type="entry name" value="CARRIER"/>
    <property type="match status" value="1"/>
</dbReference>
<evidence type="ECO:0000256" key="3">
    <source>
        <dbReference type="ARBA" id="ARBA00022598"/>
    </source>
</evidence>
<dbReference type="Gene3D" id="3.30.300.30">
    <property type="match status" value="1"/>
</dbReference>
<dbReference type="Gene3D" id="3.40.50.980">
    <property type="match status" value="2"/>
</dbReference>
<dbReference type="SUPFAM" id="SSF47336">
    <property type="entry name" value="ACP-like"/>
    <property type="match status" value="1"/>
</dbReference>
<dbReference type="Pfam" id="PF00501">
    <property type="entry name" value="AMP-binding"/>
    <property type="match status" value="1"/>
</dbReference>
<dbReference type="GO" id="GO:0047527">
    <property type="term" value="F:2,3-dihydroxybenzoate-serine ligase activity"/>
    <property type="evidence" value="ECO:0007669"/>
    <property type="project" value="TreeGrafter"/>
</dbReference>
<gene>
    <name evidence="6" type="ORF">GLAREA_09560</name>
</gene>
<evidence type="ECO:0000259" key="5">
    <source>
        <dbReference type="PROSITE" id="PS50075"/>
    </source>
</evidence>
<keyword evidence="2" id="KW-0597">Phosphoprotein</keyword>
<dbReference type="InterPro" id="IPR001242">
    <property type="entry name" value="Condensation_dom"/>
</dbReference>
<dbReference type="SMART" id="SM00823">
    <property type="entry name" value="PKS_PP"/>
    <property type="match status" value="1"/>
</dbReference>
<dbReference type="InterPro" id="IPR020845">
    <property type="entry name" value="AMP-binding_CS"/>
</dbReference>
<dbReference type="InterPro" id="IPR000873">
    <property type="entry name" value="AMP-dep_synth/lig_dom"/>
</dbReference>
<dbReference type="GO" id="GO:0043041">
    <property type="term" value="P:amino acid activation for nonribosomal peptide biosynthetic process"/>
    <property type="evidence" value="ECO:0007669"/>
    <property type="project" value="TreeGrafter"/>
</dbReference>
<dbReference type="GO" id="GO:0005829">
    <property type="term" value="C:cytosol"/>
    <property type="evidence" value="ECO:0007669"/>
    <property type="project" value="TreeGrafter"/>
</dbReference>
<dbReference type="InterPro" id="IPR023213">
    <property type="entry name" value="CAT-like_dom_sf"/>
</dbReference>
<dbReference type="InterPro" id="IPR045851">
    <property type="entry name" value="AMP-bd_C_sf"/>
</dbReference>
<dbReference type="HOGENOM" id="CLU_000022_2_4_1"/>